<protein>
    <recommendedName>
        <fullName evidence="7">Superoxide dismutase [Cu-Zn]</fullName>
        <ecNumber evidence="7">1.15.1.1</ecNumber>
    </recommendedName>
</protein>
<dbReference type="InterPro" id="IPR024134">
    <property type="entry name" value="SOD_Cu/Zn_/chaperone"/>
</dbReference>
<comment type="similarity">
    <text evidence="1 7">Belongs to the Cu-Zn superoxide dismutase family.</text>
</comment>
<dbReference type="InterPro" id="IPR001424">
    <property type="entry name" value="SOD_Cu_Zn_dom"/>
</dbReference>
<feature type="domain" description="Superoxide dismutase copper/zinc binding" evidence="8">
    <location>
        <begin position="16"/>
        <end position="153"/>
    </location>
</feature>
<dbReference type="PRINTS" id="PR00068">
    <property type="entry name" value="CUZNDISMTASE"/>
</dbReference>
<dbReference type="SUPFAM" id="SSF49329">
    <property type="entry name" value="Cu,Zn superoxide dismutase-like"/>
    <property type="match status" value="1"/>
</dbReference>
<dbReference type="GO" id="GO:0004784">
    <property type="term" value="F:superoxide dismutase activity"/>
    <property type="evidence" value="ECO:0007669"/>
    <property type="project" value="UniProtKB-EC"/>
</dbReference>
<evidence type="ECO:0000256" key="7">
    <source>
        <dbReference type="RuleBase" id="RU000393"/>
    </source>
</evidence>
<organism evidence="9">
    <name type="scientific">Ditylenchus destructor</name>
    <dbReference type="NCBI Taxonomy" id="166010"/>
    <lineage>
        <taxon>Eukaryota</taxon>
        <taxon>Metazoa</taxon>
        <taxon>Ecdysozoa</taxon>
        <taxon>Nematoda</taxon>
        <taxon>Chromadorea</taxon>
        <taxon>Rhabditida</taxon>
        <taxon>Tylenchina</taxon>
        <taxon>Tylenchomorpha</taxon>
        <taxon>Sphaerularioidea</taxon>
        <taxon>Anguinidae</taxon>
        <taxon>Anguininae</taxon>
        <taxon>Ditylenchus</taxon>
    </lineage>
</organism>
<dbReference type="PROSITE" id="PS00332">
    <property type="entry name" value="SOD_CU_ZN_2"/>
    <property type="match status" value="1"/>
</dbReference>
<dbReference type="Pfam" id="PF00080">
    <property type="entry name" value="Sod_Cu"/>
    <property type="match status" value="1"/>
</dbReference>
<proteinExistence type="evidence at transcript level"/>
<accession>M9SYB8</accession>
<keyword evidence="3 7" id="KW-0862">Zinc</keyword>
<evidence type="ECO:0000256" key="5">
    <source>
        <dbReference type="ARBA" id="ARBA00023002"/>
    </source>
</evidence>
<evidence type="ECO:0000256" key="6">
    <source>
        <dbReference type="ARBA" id="ARBA00023008"/>
    </source>
</evidence>
<keyword evidence="2 7" id="KW-0479">Metal-binding</keyword>
<evidence type="ECO:0000313" key="9">
    <source>
        <dbReference type="EMBL" id="AGI95994.1"/>
    </source>
</evidence>
<dbReference type="EMBL" id="KC460329">
    <property type="protein sequence ID" value="AGI95994.1"/>
    <property type="molecule type" value="mRNA"/>
</dbReference>
<comment type="function">
    <text evidence="7">Destroys radicals which are normally produced within the cells and which are toxic to biological systems.</text>
</comment>
<dbReference type="PROSITE" id="PS00087">
    <property type="entry name" value="SOD_CU_ZN_1"/>
    <property type="match status" value="1"/>
</dbReference>
<evidence type="ECO:0000256" key="1">
    <source>
        <dbReference type="ARBA" id="ARBA00010457"/>
    </source>
</evidence>
<keyword evidence="6 7" id="KW-0186">Copper</keyword>
<sequence length="159" mass="16407">MSNRAVAVLRGDSDAKGVVWFTQEKEGTPTTVKGEISGLSPGLHGFHVHVYGDSTNGCVTAGPHLNPFNKTHGGPQDDNRHVGDLGNVEAGSDGVAKFEFQDKLIQLAGQNSIVGRSLVVHAGVDDLGKGVGEKQEESLKTGNAGARLACGVIGLAAPQ</sequence>
<evidence type="ECO:0000256" key="4">
    <source>
        <dbReference type="ARBA" id="ARBA00022862"/>
    </source>
</evidence>
<dbReference type="FunFam" id="2.60.40.200:FF:000001">
    <property type="entry name" value="Superoxide dismutase [Cu-Zn]"/>
    <property type="match status" value="1"/>
</dbReference>
<reference evidence="9" key="1">
    <citation type="submission" date="2013-01" db="EMBL/GenBank/DDBJ databases">
        <title>Cloning and sequence analysis of cytoplasmic copper/zinc superoxide dismutases(CT-Cu/Zn-SOD-1) from Ditylenchus destructor.</title>
        <authorList>
            <person name="Ding Z."/>
            <person name="He X."/>
            <person name="Xiang J."/>
            <person name="Song J."/>
        </authorList>
    </citation>
    <scope>NUCLEOTIDE SEQUENCE</scope>
</reference>
<evidence type="ECO:0000259" key="8">
    <source>
        <dbReference type="Pfam" id="PF00080"/>
    </source>
</evidence>
<keyword evidence="4" id="KW-0049">Antioxidant</keyword>
<dbReference type="InterPro" id="IPR036423">
    <property type="entry name" value="SOD-like_Cu/Zn_dom_sf"/>
</dbReference>
<dbReference type="CDD" id="cd00305">
    <property type="entry name" value="Cu-Zn_Superoxide_Dismutase"/>
    <property type="match status" value="1"/>
</dbReference>
<comment type="cofactor">
    <cofactor evidence="7">
        <name>Zn(2+)</name>
        <dbReference type="ChEBI" id="CHEBI:29105"/>
    </cofactor>
    <text evidence="7">Binds 1 zinc ion per subunit.</text>
</comment>
<dbReference type="Gene3D" id="2.60.40.200">
    <property type="entry name" value="Superoxide dismutase, copper/zinc binding domain"/>
    <property type="match status" value="1"/>
</dbReference>
<comment type="catalytic activity">
    <reaction evidence="7">
        <text>2 superoxide + 2 H(+) = H2O2 + O2</text>
        <dbReference type="Rhea" id="RHEA:20696"/>
        <dbReference type="ChEBI" id="CHEBI:15378"/>
        <dbReference type="ChEBI" id="CHEBI:15379"/>
        <dbReference type="ChEBI" id="CHEBI:16240"/>
        <dbReference type="ChEBI" id="CHEBI:18421"/>
        <dbReference type="EC" id="1.15.1.1"/>
    </reaction>
</comment>
<dbReference type="GO" id="GO:0005507">
    <property type="term" value="F:copper ion binding"/>
    <property type="evidence" value="ECO:0007669"/>
    <property type="project" value="InterPro"/>
</dbReference>
<dbReference type="PANTHER" id="PTHR10003">
    <property type="entry name" value="SUPEROXIDE DISMUTASE CU-ZN -RELATED"/>
    <property type="match status" value="1"/>
</dbReference>
<keyword evidence="5 7" id="KW-0560">Oxidoreductase</keyword>
<evidence type="ECO:0000256" key="2">
    <source>
        <dbReference type="ARBA" id="ARBA00022723"/>
    </source>
</evidence>
<name>M9SYB8_9BILA</name>
<comment type="cofactor">
    <cofactor evidence="7">
        <name>Cu cation</name>
        <dbReference type="ChEBI" id="CHEBI:23378"/>
    </cofactor>
    <text evidence="7">Binds 1 copper ion per subunit.</text>
</comment>
<dbReference type="EC" id="1.15.1.1" evidence="7"/>
<dbReference type="InterPro" id="IPR018152">
    <property type="entry name" value="SOD_Cu/Zn_BS"/>
</dbReference>
<evidence type="ECO:0000256" key="3">
    <source>
        <dbReference type="ARBA" id="ARBA00022833"/>
    </source>
</evidence>
<dbReference type="AlphaFoldDB" id="M9SYB8"/>